<gene>
    <name evidence="1" type="ORF">BT96DRAFT_977339</name>
</gene>
<dbReference type="Proteomes" id="UP000799118">
    <property type="component" value="Unassembled WGS sequence"/>
</dbReference>
<keyword evidence="2" id="KW-1185">Reference proteome</keyword>
<accession>A0A6A4HHN0</accession>
<evidence type="ECO:0000313" key="1">
    <source>
        <dbReference type="EMBL" id="KAE9396677.1"/>
    </source>
</evidence>
<protein>
    <submittedName>
        <fullName evidence="1">Uncharacterized protein</fullName>
    </submittedName>
</protein>
<organism evidence="1 2">
    <name type="scientific">Gymnopus androsaceus JB14</name>
    <dbReference type="NCBI Taxonomy" id="1447944"/>
    <lineage>
        <taxon>Eukaryota</taxon>
        <taxon>Fungi</taxon>
        <taxon>Dikarya</taxon>
        <taxon>Basidiomycota</taxon>
        <taxon>Agaricomycotina</taxon>
        <taxon>Agaricomycetes</taxon>
        <taxon>Agaricomycetidae</taxon>
        <taxon>Agaricales</taxon>
        <taxon>Marasmiineae</taxon>
        <taxon>Omphalotaceae</taxon>
        <taxon>Gymnopus</taxon>
    </lineage>
</organism>
<dbReference type="EMBL" id="ML769509">
    <property type="protein sequence ID" value="KAE9396677.1"/>
    <property type="molecule type" value="Genomic_DNA"/>
</dbReference>
<dbReference type="OrthoDB" id="3154249at2759"/>
<proteinExistence type="predicted"/>
<evidence type="ECO:0000313" key="2">
    <source>
        <dbReference type="Proteomes" id="UP000799118"/>
    </source>
</evidence>
<dbReference type="AlphaFoldDB" id="A0A6A4HHN0"/>
<reference evidence="1" key="1">
    <citation type="journal article" date="2019" name="Environ. Microbiol.">
        <title>Fungal ecological strategies reflected in gene transcription - a case study of two litter decomposers.</title>
        <authorList>
            <person name="Barbi F."/>
            <person name="Kohler A."/>
            <person name="Barry K."/>
            <person name="Baskaran P."/>
            <person name="Daum C."/>
            <person name="Fauchery L."/>
            <person name="Ihrmark K."/>
            <person name="Kuo A."/>
            <person name="LaButti K."/>
            <person name="Lipzen A."/>
            <person name="Morin E."/>
            <person name="Grigoriev I.V."/>
            <person name="Henrissat B."/>
            <person name="Lindahl B."/>
            <person name="Martin F."/>
        </authorList>
    </citation>
    <scope>NUCLEOTIDE SEQUENCE</scope>
    <source>
        <strain evidence="1">JB14</strain>
    </source>
</reference>
<sequence>MVRIDPINRHPTTKCNHSQEKLELFTPASNFYSRKLPPLGVRACNLNGAEEINFVINEYVLIRKFQEHTSQWTRWIHGTVIDIDIIRGYVGSFAKRYIVRSKCVDTGKLTISEHLPFLLEIWPICYYPLPSPIPARAYFKLRERANYVFALFKRIAPGDTILEHVWFPAVVLKWERTCDMNTEDSNEIEVQCLAGPDLGTHFLVDQVLPYTYETGLACRRQGDFVMKPDGSLDHGSAKPM</sequence>
<name>A0A6A4HHN0_9AGAR</name>